<evidence type="ECO:0000256" key="1">
    <source>
        <dbReference type="ARBA" id="ARBA00022741"/>
    </source>
</evidence>
<feature type="domain" description="RapZ C-terminal" evidence="7">
    <location>
        <begin position="184"/>
        <end position="302"/>
    </location>
</feature>
<gene>
    <name evidence="8" type="primary">rapZ</name>
    <name evidence="8" type="ORF">ACFQPS_16925</name>
</gene>
<evidence type="ECO:0000256" key="3">
    <source>
        <dbReference type="ARBA" id="ARBA00023134"/>
    </source>
</evidence>
<dbReference type="EMBL" id="JBHTCM010000022">
    <property type="protein sequence ID" value="MFC7334851.1"/>
    <property type="molecule type" value="Genomic_DNA"/>
</dbReference>
<evidence type="ECO:0000313" key="9">
    <source>
        <dbReference type="Proteomes" id="UP001596456"/>
    </source>
</evidence>
<evidence type="ECO:0000313" key="8">
    <source>
        <dbReference type="EMBL" id="MFC7334851.1"/>
    </source>
</evidence>
<reference evidence="9" key="1">
    <citation type="journal article" date="2019" name="Int. J. Syst. Evol. Microbiol.">
        <title>The Global Catalogue of Microorganisms (GCM) 10K type strain sequencing project: providing services to taxonomists for standard genome sequencing and annotation.</title>
        <authorList>
            <consortium name="The Broad Institute Genomics Platform"/>
            <consortium name="The Broad Institute Genome Sequencing Center for Infectious Disease"/>
            <person name="Wu L."/>
            <person name="Ma J."/>
        </authorList>
    </citation>
    <scope>NUCLEOTIDE SEQUENCE [LARGE SCALE GENOMIC DNA]</scope>
    <source>
        <strain evidence="9">CGMCC 1.16275</strain>
    </source>
</reference>
<evidence type="ECO:0000259" key="7">
    <source>
        <dbReference type="Pfam" id="PF22740"/>
    </source>
</evidence>
<dbReference type="Pfam" id="PF22740">
    <property type="entry name" value="PapZ_C"/>
    <property type="match status" value="1"/>
</dbReference>
<evidence type="ECO:0000259" key="6">
    <source>
        <dbReference type="Pfam" id="PF03668"/>
    </source>
</evidence>
<feature type="domain" description="RapZ-like N-terminal" evidence="6">
    <location>
        <begin position="27"/>
        <end position="176"/>
    </location>
</feature>
<dbReference type="InterPro" id="IPR053930">
    <property type="entry name" value="RapZ-like_N"/>
</dbReference>
<dbReference type="HAMAP" id="MF_00636">
    <property type="entry name" value="RapZ_like"/>
    <property type="match status" value="1"/>
</dbReference>
<dbReference type="NCBIfam" id="NF003828">
    <property type="entry name" value="PRK05416.1"/>
    <property type="match status" value="1"/>
</dbReference>
<feature type="binding site" evidence="4">
    <location>
        <begin position="78"/>
        <end position="81"/>
    </location>
    <ligand>
        <name>GTP</name>
        <dbReference type="ChEBI" id="CHEBI:37565"/>
    </ligand>
</feature>
<dbReference type="PIRSF" id="PIRSF005052">
    <property type="entry name" value="P-loopkin"/>
    <property type="match status" value="1"/>
</dbReference>
<evidence type="ECO:0000256" key="2">
    <source>
        <dbReference type="ARBA" id="ARBA00022840"/>
    </source>
</evidence>
<sequence length="328" mass="36784">MTDRPLLAEMDAGPEAAAHPADGRRPVVVVTGMSGGGLSTALKALEDLGYEAVDNLRLSLLTALVFQAHDRPLAIGIDSRTRDFSADALLQELDALRAHPDLRVRLLFMEASEEVLQRRYTETRRPHPLAVDRPVPDGIALERTLLVPLREAADVVIDTSQLSIHDVRRLLTGHFRLDGDPSLHVFVTSFAYRHGVPREADLVFDVRFLDNPHWDPALRPLTGLDRPVAEHVGRDPDFPDFFRHLTTLLAPLLPRYAREGKHYLTIAIGCTGGRHRSVFTAHRLAGWLRDQGYKVGEGHRDLDRRHPAPEPAPPWREVASRETPEEHR</sequence>
<accession>A0ABW2L134</accession>
<dbReference type="PANTHER" id="PTHR30448">
    <property type="entry name" value="RNASE ADAPTER PROTEIN RAPZ"/>
    <property type="match status" value="1"/>
</dbReference>
<comment type="caution">
    <text evidence="8">The sequence shown here is derived from an EMBL/GenBank/DDBJ whole genome shotgun (WGS) entry which is preliminary data.</text>
</comment>
<dbReference type="RefSeq" id="WP_377360396.1">
    <property type="nucleotide sequence ID" value="NZ_JBHTCM010000022.1"/>
</dbReference>
<keyword evidence="3 4" id="KW-0342">GTP-binding</keyword>
<feature type="compositionally biased region" description="Basic and acidic residues" evidence="5">
    <location>
        <begin position="318"/>
        <end position="328"/>
    </location>
</feature>
<keyword evidence="2 4" id="KW-0067">ATP-binding</keyword>
<proteinExistence type="inferred from homology"/>
<dbReference type="InterPro" id="IPR053931">
    <property type="entry name" value="RapZ_C"/>
</dbReference>
<dbReference type="Proteomes" id="UP001596456">
    <property type="component" value="Unassembled WGS sequence"/>
</dbReference>
<organism evidence="8 9">
    <name type="scientific">Rhodocista pekingensis</name>
    <dbReference type="NCBI Taxonomy" id="201185"/>
    <lineage>
        <taxon>Bacteria</taxon>
        <taxon>Pseudomonadati</taxon>
        <taxon>Pseudomonadota</taxon>
        <taxon>Alphaproteobacteria</taxon>
        <taxon>Rhodospirillales</taxon>
        <taxon>Azospirillaceae</taxon>
        <taxon>Rhodocista</taxon>
    </lineage>
</organism>
<evidence type="ECO:0000256" key="5">
    <source>
        <dbReference type="SAM" id="MobiDB-lite"/>
    </source>
</evidence>
<evidence type="ECO:0000256" key="4">
    <source>
        <dbReference type="HAMAP-Rule" id="MF_00636"/>
    </source>
</evidence>
<feature type="compositionally biased region" description="Basic and acidic residues" evidence="5">
    <location>
        <begin position="298"/>
        <end position="308"/>
    </location>
</feature>
<dbReference type="Pfam" id="PF03668">
    <property type="entry name" value="RapZ-like_N"/>
    <property type="match status" value="1"/>
</dbReference>
<dbReference type="SUPFAM" id="SSF52540">
    <property type="entry name" value="P-loop containing nucleoside triphosphate hydrolases"/>
    <property type="match status" value="1"/>
</dbReference>
<dbReference type="PANTHER" id="PTHR30448:SF0">
    <property type="entry name" value="RNASE ADAPTER PROTEIN RAPZ"/>
    <property type="match status" value="1"/>
</dbReference>
<dbReference type="InterPro" id="IPR005337">
    <property type="entry name" value="RapZ-like"/>
</dbReference>
<name>A0ABW2L134_9PROT</name>
<comment type="caution">
    <text evidence="4">Lacks conserved residue(s) required for the propagation of feature annotation.</text>
</comment>
<keyword evidence="9" id="KW-1185">Reference proteome</keyword>
<feature type="region of interest" description="Disordered" evidence="5">
    <location>
        <begin position="298"/>
        <end position="328"/>
    </location>
</feature>
<keyword evidence="1 4" id="KW-0547">Nucleotide-binding</keyword>
<dbReference type="InterPro" id="IPR027417">
    <property type="entry name" value="P-loop_NTPase"/>
</dbReference>
<protein>
    <submittedName>
        <fullName evidence="8">RNase adapter RapZ</fullName>
    </submittedName>
</protein>